<comment type="caution">
    <text evidence="2">The sequence shown here is derived from an EMBL/GenBank/DDBJ whole genome shotgun (WGS) entry which is preliminary data.</text>
</comment>
<dbReference type="EMBL" id="VIBQ01000036">
    <property type="protein sequence ID" value="KAB8437386.1"/>
    <property type="molecule type" value="Genomic_DNA"/>
</dbReference>
<protein>
    <recommendedName>
        <fullName evidence="4">14-3-3 domain-containing protein</fullName>
    </recommendedName>
</protein>
<feature type="compositionally biased region" description="Polar residues" evidence="1">
    <location>
        <begin position="437"/>
        <end position="446"/>
    </location>
</feature>
<reference evidence="2 3" key="1">
    <citation type="submission" date="2019-06" db="EMBL/GenBank/DDBJ databases">
        <title>A chromosomal-level reference genome of Carpinus fangiana (Coryloideae, Betulaceae).</title>
        <authorList>
            <person name="Yang X."/>
            <person name="Wang Z."/>
            <person name="Zhang L."/>
            <person name="Hao G."/>
            <person name="Liu J."/>
            <person name="Yang Y."/>
        </authorList>
    </citation>
    <scope>NUCLEOTIDE SEQUENCE [LARGE SCALE GENOMIC DNA]</scope>
    <source>
        <strain evidence="2">Cfa_2016G</strain>
        <tissue evidence="2">Leaf</tissue>
    </source>
</reference>
<feature type="compositionally biased region" description="Low complexity" evidence="1">
    <location>
        <begin position="325"/>
        <end position="342"/>
    </location>
</feature>
<dbReference type="InterPro" id="IPR036815">
    <property type="entry name" value="14-3-3_dom_sf"/>
</dbReference>
<evidence type="ECO:0000313" key="2">
    <source>
        <dbReference type="EMBL" id="KAB8437386.1"/>
    </source>
</evidence>
<feature type="compositionally biased region" description="Polar residues" evidence="1">
    <location>
        <begin position="345"/>
        <end position="357"/>
    </location>
</feature>
<sequence length="470" mass="51166">MAVHDVDQKILARLSVETASTEPDVSKCLYQLLGLSVMLTKRLRRARRLRKLDSSRDTKSLAMYQRIIWLSRDGLSITEWILPKVSTGQYGIQLRIFAAKLRASFYHIFALFHNQPPVTNMSPTLYALQPMPEGGPKFSPPHPRGGNGPDRPNSSSRRLHSRAAMLRDTIPSMTSEASYITNPYARGEGTDGDGSITPPPGLPQPSAFILPSINFLPLASSSFKSALDLASELLPGSAPLRLTIALEYCAFLWDCLHDHDASRRLASKTIREVYREQAGMEDSEFEDAADLVGTLGRMMRRKSNEATPRIGAPSPGNPGRGGFITPQLQQQQTPSPQTLAAQEADASTNRTLGSPTRNPGRLTPSPPSPSPSPSVRNRISRKAVGTGVSPSRLRSSSSAQSIPRKPVPIRKSPPRSPGREAGYSQTQTPTRTTGSTLVPSPAQTPSAERPGRSPNYRGESPETLRPLKSI</sequence>
<keyword evidence="3" id="KW-1185">Reference proteome</keyword>
<proteinExistence type="predicted"/>
<dbReference type="AlphaFoldDB" id="A0A5N6L061"/>
<feature type="region of interest" description="Disordered" evidence="1">
    <location>
        <begin position="129"/>
        <end position="160"/>
    </location>
</feature>
<evidence type="ECO:0000313" key="3">
    <source>
        <dbReference type="Proteomes" id="UP000327013"/>
    </source>
</evidence>
<evidence type="ECO:0008006" key="4">
    <source>
        <dbReference type="Google" id="ProtNLM"/>
    </source>
</evidence>
<feature type="compositionally biased region" description="Low complexity" evidence="1">
    <location>
        <begin position="389"/>
        <end position="404"/>
    </location>
</feature>
<dbReference type="OrthoDB" id="5370350at2759"/>
<name>A0A5N6L061_9ROSI</name>
<accession>A0A5N6L061</accession>
<feature type="compositionally biased region" description="Low complexity" evidence="1">
    <location>
        <begin position="424"/>
        <end position="436"/>
    </location>
</feature>
<feature type="region of interest" description="Disordered" evidence="1">
    <location>
        <begin position="300"/>
        <end position="470"/>
    </location>
</feature>
<gene>
    <name evidence="2" type="ORF">FH972_025065</name>
</gene>
<evidence type="ECO:0000256" key="1">
    <source>
        <dbReference type="SAM" id="MobiDB-lite"/>
    </source>
</evidence>
<dbReference type="Gene3D" id="1.20.190.20">
    <property type="entry name" value="14-3-3 domain"/>
    <property type="match status" value="1"/>
</dbReference>
<dbReference type="Proteomes" id="UP000327013">
    <property type="component" value="Unassembled WGS sequence"/>
</dbReference>
<dbReference type="SUPFAM" id="SSF48445">
    <property type="entry name" value="14-3-3 protein"/>
    <property type="match status" value="1"/>
</dbReference>
<organism evidence="2 3">
    <name type="scientific">Carpinus fangiana</name>
    <dbReference type="NCBI Taxonomy" id="176857"/>
    <lineage>
        <taxon>Eukaryota</taxon>
        <taxon>Viridiplantae</taxon>
        <taxon>Streptophyta</taxon>
        <taxon>Embryophyta</taxon>
        <taxon>Tracheophyta</taxon>
        <taxon>Spermatophyta</taxon>
        <taxon>Magnoliopsida</taxon>
        <taxon>eudicotyledons</taxon>
        <taxon>Gunneridae</taxon>
        <taxon>Pentapetalae</taxon>
        <taxon>rosids</taxon>
        <taxon>fabids</taxon>
        <taxon>Fagales</taxon>
        <taxon>Betulaceae</taxon>
        <taxon>Carpinus</taxon>
    </lineage>
</organism>